<evidence type="ECO:0000256" key="1">
    <source>
        <dbReference type="SAM" id="MobiDB-lite"/>
    </source>
</evidence>
<reference evidence="2 3" key="1">
    <citation type="submission" date="2013-12" db="EMBL/GenBank/DDBJ databases">
        <title>A Varibaculum cambriense genome reconstructed from a premature infant gut community with otherwise low bacterial novelty that shifts toward anaerobic metabolism during the third week of life.</title>
        <authorList>
            <person name="Brown C.T."/>
            <person name="Sharon I."/>
            <person name="Thomas B.C."/>
            <person name="Castelle C.J."/>
            <person name="Morowitz M.J."/>
            <person name="Banfield J.F."/>
        </authorList>
    </citation>
    <scope>NUCLEOTIDE SEQUENCE [LARGE SCALE GENOMIC DNA]</scope>
    <source>
        <strain evidence="3">DORA_12</strain>
    </source>
</reference>
<evidence type="ECO:0000313" key="2">
    <source>
        <dbReference type="EMBL" id="ETJ01864.1"/>
    </source>
</evidence>
<name>W1VCY9_9ACTO</name>
<dbReference type="PATRIC" id="fig|1403939.3.peg.1798"/>
<gene>
    <name evidence="2" type="ORF">Q605_AUC01042G0002</name>
</gene>
<evidence type="ECO:0000313" key="3">
    <source>
        <dbReference type="Proteomes" id="UP000018852"/>
    </source>
</evidence>
<organism evidence="2 3">
    <name type="scientific">Actinomyces urogenitalis DORA_12</name>
    <dbReference type="NCBI Taxonomy" id="1403939"/>
    <lineage>
        <taxon>Bacteria</taxon>
        <taxon>Bacillati</taxon>
        <taxon>Actinomycetota</taxon>
        <taxon>Actinomycetes</taxon>
        <taxon>Actinomycetales</taxon>
        <taxon>Actinomycetaceae</taxon>
        <taxon>Actinomyces</taxon>
    </lineage>
</organism>
<proteinExistence type="predicted"/>
<dbReference type="AlphaFoldDB" id="W1VCY9"/>
<feature type="region of interest" description="Disordered" evidence="1">
    <location>
        <begin position="36"/>
        <end position="62"/>
    </location>
</feature>
<dbReference type="Proteomes" id="UP000018852">
    <property type="component" value="Unassembled WGS sequence"/>
</dbReference>
<sequence length="83" mass="8900">MGGQARGDLMKVSSLAELDAGLEAMRARLPEQVLYPGETVEGPRGRAGTPKRPHLPDGWLDSPYLSQDQRVLLLQAESDVSGG</sequence>
<comment type="caution">
    <text evidence="2">The sequence shown here is derived from an EMBL/GenBank/DDBJ whole genome shotgun (WGS) entry which is preliminary data.</text>
</comment>
<accession>W1VCY9</accession>
<dbReference type="EMBL" id="AZLV01001042">
    <property type="protein sequence ID" value="ETJ01864.1"/>
    <property type="molecule type" value="Genomic_DNA"/>
</dbReference>
<protein>
    <submittedName>
        <fullName evidence="2">Dihydrouridine synthase</fullName>
    </submittedName>
</protein>